<name>A0ABT9VFY8_9BACI</name>
<evidence type="ECO:0000256" key="6">
    <source>
        <dbReference type="ARBA" id="ARBA00023136"/>
    </source>
</evidence>
<evidence type="ECO:0000313" key="10">
    <source>
        <dbReference type="Proteomes" id="UP001224359"/>
    </source>
</evidence>
<keyword evidence="5 7" id="KW-1133">Transmembrane helix</keyword>
<dbReference type="Pfam" id="PF00482">
    <property type="entry name" value="T2SSF"/>
    <property type="match status" value="2"/>
</dbReference>
<dbReference type="EMBL" id="JAUSTQ010000006">
    <property type="protein sequence ID" value="MDQ0159814.1"/>
    <property type="molecule type" value="Genomic_DNA"/>
</dbReference>
<dbReference type="RefSeq" id="WP_306976572.1">
    <property type="nucleotide sequence ID" value="NZ_JAUSTQ010000006.1"/>
</dbReference>
<dbReference type="PRINTS" id="PR00812">
    <property type="entry name" value="BCTERIALGSPF"/>
</dbReference>
<keyword evidence="6 7" id="KW-0472">Membrane</keyword>
<gene>
    <name evidence="9" type="ORF">J2S77_001800</name>
</gene>
<organism evidence="9 10">
    <name type="scientific">Alkalibacillus salilacus</name>
    <dbReference type="NCBI Taxonomy" id="284582"/>
    <lineage>
        <taxon>Bacteria</taxon>
        <taxon>Bacillati</taxon>
        <taxon>Bacillota</taxon>
        <taxon>Bacilli</taxon>
        <taxon>Bacillales</taxon>
        <taxon>Bacillaceae</taxon>
        <taxon>Alkalibacillus</taxon>
    </lineage>
</organism>
<evidence type="ECO:0000313" key="9">
    <source>
        <dbReference type="EMBL" id="MDQ0159814.1"/>
    </source>
</evidence>
<evidence type="ECO:0000256" key="7">
    <source>
        <dbReference type="SAM" id="Phobius"/>
    </source>
</evidence>
<keyword evidence="4 7" id="KW-0812">Transmembrane</keyword>
<dbReference type="PANTHER" id="PTHR30012:SF0">
    <property type="entry name" value="TYPE II SECRETION SYSTEM PROTEIN F-RELATED"/>
    <property type="match status" value="1"/>
</dbReference>
<feature type="domain" description="Type II secretion system protein GspF" evidence="8">
    <location>
        <begin position="68"/>
        <end position="191"/>
    </location>
</feature>
<accession>A0ABT9VFY8</accession>
<dbReference type="InterPro" id="IPR003004">
    <property type="entry name" value="GspF/PilC"/>
</dbReference>
<evidence type="ECO:0000256" key="4">
    <source>
        <dbReference type="ARBA" id="ARBA00022692"/>
    </source>
</evidence>
<reference evidence="9 10" key="1">
    <citation type="submission" date="2023-07" db="EMBL/GenBank/DDBJ databases">
        <title>Genomic Encyclopedia of Type Strains, Phase IV (KMG-IV): sequencing the most valuable type-strain genomes for metagenomic binning, comparative biology and taxonomic classification.</title>
        <authorList>
            <person name="Goeker M."/>
        </authorList>
    </citation>
    <scope>NUCLEOTIDE SEQUENCE [LARGE SCALE GENOMIC DNA]</scope>
    <source>
        <strain evidence="9 10">DSM 16460</strain>
    </source>
</reference>
<keyword evidence="3" id="KW-1003">Cell membrane</keyword>
<feature type="transmembrane region" description="Helical" evidence="7">
    <location>
        <begin position="65"/>
        <end position="89"/>
    </location>
</feature>
<evidence type="ECO:0000256" key="3">
    <source>
        <dbReference type="ARBA" id="ARBA00022475"/>
    </source>
</evidence>
<keyword evidence="10" id="KW-1185">Reference proteome</keyword>
<feature type="transmembrane region" description="Helical" evidence="7">
    <location>
        <begin position="168"/>
        <end position="190"/>
    </location>
</feature>
<dbReference type="Proteomes" id="UP001224359">
    <property type="component" value="Unassembled WGS sequence"/>
</dbReference>
<dbReference type="PANTHER" id="PTHR30012">
    <property type="entry name" value="GENERAL SECRETION PATHWAY PROTEIN"/>
    <property type="match status" value="1"/>
</dbReference>
<dbReference type="InterPro" id="IPR018076">
    <property type="entry name" value="T2SS_GspF_dom"/>
</dbReference>
<evidence type="ECO:0000259" key="8">
    <source>
        <dbReference type="Pfam" id="PF00482"/>
    </source>
</evidence>
<comment type="caution">
    <text evidence="9">The sequence shown here is derived from an EMBL/GenBank/DDBJ whole genome shotgun (WGS) entry which is preliminary data.</text>
</comment>
<dbReference type="InterPro" id="IPR042094">
    <property type="entry name" value="T2SS_GspF_sf"/>
</dbReference>
<proteinExistence type="inferred from homology"/>
<evidence type="ECO:0000256" key="5">
    <source>
        <dbReference type="ARBA" id="ARBA00022989"/>
    </source>
</evidence>
<dbReference type="Gene3D" id="1.20.81.30">
    <property type="entry name" value="Type II secretion system (T2SS), domain F"/>
    <property type="match status" value="2"/>
</dbReference>
<feature type="transmembrane region" description="Helical" evidence="7">
    <location>
        <begin position="374"/>
        <end position="395"/>
    </location>
</feature>
<comment type="similarity">
    <text evidence="2">Belongs to the GSP F family.</text>
</comment>
<protein>
    <submittedName>
        <fullName evidence="9">Type IV pilus assembly protein PilC</fullName>
    </submittedName>
</protein>
<sequence length="402" mass="46055">MASFKYEAVDYNGEHRKGKLDAYNAELAKARLRDEGLRIETIEEIPSTIWNKDIYFGSPVKNRDFVVFLQQFAALLKAGLTIVKSLSILREQTKQKYLKEALYYIEIDMRQGNSLTAALKKHPHIFSNIFINVVHSGESSGSLQATLEKLASYYQKQYKTKQKIQSTFSYPATVFVVAIAVVIFLMIYVVPEFVSMFEQFDAELPLITQFVLGTSDFMTSYWHILMLSSILVGLMFIMLFKQEQSRYKIDYYLLKIPGFGTLVIKSNMAQMSRTLSSLLYNDVPIIQAIELTQQTIRNRVIREILDEAQLSLKKGQSMVTPMREHWAFPYLVTQMIEVGEQTNALPDMLEQVADFYEEDVDTATEQFKSLLEPVLIVSLSLIVGVVVLAIVIPMFDLFNQIN</sequence>
<comment type="subcellular location">
    <subcellularLocation>
        <location evidence="1">Cell membrane</location>
        <topology evidence="1">Multi-pass membrane protein</topology>
    </subcellularLocation>
</comment>
<feature type="transmembrane region" description="Helical" evidence="7">
    <location>
        <begin position="221"/>
        <end position="240"/>
    </location>
</feature>
<evidence type="ECO:0000256" key="1">
    <source>
        <dbReference type="ARBA" id="ARBA00004651"/>
    </source>
</evidence>
<evidence type="ECO:0000256" key="2">
    <source>
        <dbReference type="ARBA" id="ARBA00005745"/>
    </source>
</evidence>
<feature type="domain" description="Type II secretion system protein GspF" evidence="8">
    <location>
        <begin position="272"/>
        <end position="393"/>
    </location>
</feature>